<keyword evidence="1" id="KW-0472">Membrane</keyword>
<accession>A0A6P8C3A5</accession>
<name>A0A6P8C3A5_PUNGR</name>
<keyword evidence="2" id="KW-1185">Reference proteome</keyword>
<organism evidence="2 3">
    <name type="scientific">Punica granatum</name>
    <name type="common">Pomegranate</name>
    <dbReference type="NCBI Taxonomy" id="22663"/>
    <lineage>
        <taxon>Eukaryota</taxon>
        <taxon>Viridiplantae</taxon>
        <taxon>Streptophyta</taxon>
        <taxon>Embryophyta</taxon>
        <taxon>Tracheophyta</taxon>
        <taxon>Spermatophyta</taxon>
        <taxon>Magnoliopsida</taxon>
        <taxon>eudicotyledons</taxon>
        <taxon>Gunneridae</taxon>
        <taxon>Pentapetalae</taxon>
        <taxon>rosids</taxon>
        <taxon>malvids</taxon>
        <taxon>Myrtales</taxon>
        <taxon>Lythraceae</taxon>
        <taxon>Punica</taxon>
    </lineage>
</organism>
<evidence type="ECO:0000256" key="1">
    <source>
        <dbReference type="SAM" id="Phobius"/>
    </source>
</evidence>
<gene>
    <name evidence="3" type="primary">LOC116191992</name>
</gene>
<dbReference type="AlphaFoldDB" id="A0A6P8C3A5"/>
<feature type="transmembrane region" description="Helical" evidence="1">
    <location>
        <begin position="72"/>
        <end position="92"/>
    </location>
</feature>
<dbReference type="RefSeq" id="XP_031376226.1">
    <property type="nucleotide sequence ID" value="XM_031520366.1"/>
</dbReference>
<reference evidence="3" key="2">
    <citation type="submission" date="2025-08" db="UniProtKB">
        <authorList>
            <consortium name="RefSeq"/>
        </authorList>
    </citation>
    <scope>IDENTIFICATION</scope>
    <source>
        <tissue evidence="3">Leaf</tissue>
    </source>
</reference>
<sequence>MHHMLATIRYWPILPSLKMNQLEENGTISCRKCYCHVVCPLRERTTESRFISWVFAACGVLRRLGFYGNVSLGVMLLGDGLLLMVSFCTLFWSSEL</sequence>
<evidence type="ECO:0000313" key="2">
    <source>
        <dbReference type="Proteomes" id="UP000515151"/>
    </source>
</evidence>
<dbReference type="Proteomes" id="UP000515151">
    <property type="component" value="Unplaced"/>
</dbReference>
<dbReference type="GeneID" id="116191992"/>
<evidence type="ECO:0000313" key="3">
    <source>
        <dbReference type="RefSeq" id="XP_031376226.1"/>
    </source>
</evidence>
<keyword evidence="1" id="KW-1133">Transmembrane helix</keyword>
<protein>
    <submittedName>
        <fullName evidence="3">Uncharacterized protein LOC116191992 isoform X1</fullName>
    </submittedName>
</protein>
<keyword evidence="1" id="KW-0812">Transmembrane</keyword>
<reference evidence="2" key="1">
    <citation type="journal article" date="2020" name="Plant Biotechnol. J.">
        <title>The pomegranate (Punica granatum L.) draft genome dissects genetic divergence between soft- and hard-seeded cultivars.</title>
        <authorList>
            <person name="Luo X."/>
            <person name="Li H."/>
            <person name="Wu Z."/>
            <person name="Yao W."/>
            <person name="Zhao P."/>
            <person name="Cao D."/>
            <person name="Yu H."/>
            <person name="Li K."/>
            <person name="Poudel K."/>
            <person name="Zhao D."/>
            <person name="Zhang F."/>
            <person name="Xia X."/>
            <person name="Chen L."/>
            <person name="Wang Q."/>
            <person name="Jing D."/>
            <person name="Cao S."/>
        </authorList>
    </citation>
    <scope>NUCLEOTIDE SEQUENCE [LARGE SCALE GENOMIC DNA]</scope>
    <source>
        <strain evidence="2">cv. Tunisia</strain>
    </source>
</reference>
<proteinExistence type="predicted"/>